<evidence type="ECO:0000313" key="1">
    <source>
        <dbReference type="EMBL" id="GAA2718439.1"/>
    </source>
</evidence>
<evidence type="ECO:0000313" key="2">
    <source>
        <dbReference type="Proteomes" id="UP001500886"/>
    </source>
</evidence>
<dbReference type="Proteomes" id="UP001500886">
    <property type="component" value="Unassembled WGS sequence"/>
</dbReference>
<keyword evidence="2" id="KW-1185">Reference proteome</keyword>
<evidence type="ECO:0008006" key="3">
    <source>
        <dbReference type="Google" id="ProtNLM"/>
    </source>
</evidence>
<organism evidence="1 2">
    <name type="scientific">Streptomyces luteosporeus</name>
    <dbReference type="NCBI Taxonomy" id="173856"/>
    <lineage>
        <taxon>Bacteria</taxon>
        <taxon>Bacillati</taxon>
        <taxon>Actinomycetota</taxon>
        <taxon>Actinomycetes</taxon>
        <taxon>Kitasatosporales</taxon>
        <taxon>Streptomycetaceae</taxon>
        <taxon>Streptomyces</taxon>
    </lineage>
</organism>
<sequence length="66" mass="7015">MDRSAFTASWGSREPLTVALAAPELVADAAVDRGTWRHPVRWVRLRADLSPADAPGFGQGNQPSAG</sequence>
<comment type="caution">
    <text evidence="1">The sequence shown here is derived from an EMBL/GenBank/DDBJ whole genome shotgun (WGS) entry which is preliminary data.</text>
</comment>
<reference evidence="2" key="1">
    <citation type="journal article" date="2019" name="Int. J. Syst. Evol. Microbiol.">
        <title>The Global Catalogue of Microorganisms (GCM) 10K type strain sequencing project: providing services to taxonomists for standard genome sequencing and annotation.</title>
        <authorList>
            <consortium name="The Broad Institute Genomics Platform"/>
            <consortium name="The Broad Institute Genome Sequencing Center for Infectious Disease"/>
            <person name="Wu L."/>
            <person name="Ma J."/>
        </authorList>
    </citation>
    <scope>NUCLEOTIDE SEQUENCE [LARGE SCALE GENOMIC DNA]</scope>
    <source>
        <strain evidence="2">JCM 4542</strain>
    </source>
</reference>
<proteinExistence type="predicted"/>
<dbReference type="EMBL" id="BAAASL010000011">
    <property type="protein sequence ID" value="GAA2718439.1"/>
    <property type="molecule type" value="Genomic_DNA"/>
</dbReference>
<dbReference type="RefSeq" id="WP_344436155.1">
    <property type="nucleotide sequence ID" value="NZ_BAAASL010000011.1"/>
</dbReference>
<accession>A0ABP6G7D6</accession>
<gene>
    <name evidence="1" type="ORF">GCM10010315_33870</name>
</gene>
<protein>
    <recommendedName>
        <fullName evidence="3">ATP-dependent DNA ligase</fullName>
    </recommendedName>
</protein>
<name>A0ABP6G7D6_9ACTN</name>